<dbReference type="HOGENOM" id="CLU_516898_0_0_1"/>
<dbReference type="InParanoid" id="G4TVL2"/>
<evidence type="ECO:0000313" key="3">
    <source>
        <dbReference type="Proteomes" id="UP000007148"/>
    </source>
</evidence>
<comment type="caution">
    <text evidence="2">The sequence shown here is derived from an EMBL/GenBank/DDBJ whole genome shotgun (WGS) entry which is preliminary data.</text>
</comment>
<organism evidence="2 3">
    <name type="scientific">Serendipita indica (strain DSM 11827)</name>
    <name type="common">Root endophyte fungus</name>
    <name type="synonym">Piriformospora indica</name>
    <dbReference type="NCBI Taxonomy" id="1109443"/>
    <lineage>
        <taxon>Eukaryota</taxon>
        <taxon>Fungi</taxon>
        <taxon>Dikarya</taxon>
        <taxon>Basidiomycota</taxon>
        <taxon>Agaricomycotina</taxon>
        <taxon>Agaricomycetes</taxon>
        <taxon>Sebacinales</taxon>
        <taxon>Serendipitaceae</taxon>
        <taxon>Serendipita</taxon>
    </lineage>
</organism>
<dbReference type="AlphaFoldDB" id="G4TVL2"/>
<evidence type="ECO:0000256" key="1">
    <source>
        <dbReference type="SAM" id="MobiDB-lite"/>
    </source>
</evidence>
<proteinExistence type="predicted"/>
<evidence type="ECO:0000313" key="2">
    <source>
        <dbReference type="EMBL" id="CCA75355.1"/>
    </source>
</evidence>
<gene>
    <name evidence="2" type="ORF">PIIN_09339</name>
</gene>
<protein>
    <submittedName>
        <fullName evidence="2">Uncharacterized protein</fullName>
    </submittedName>
</protein>
<feature type="region of interest" description="Disordered" evidence="1">
    <location>
        <begin position="1"/>
        <end position="71"/>
    </location>
</feature>
<feature type="compositionally biased region" description="Polar residues" evidence="1">
    <location>
        <begin position="8"/>
        <end position="36"/>
    </location>
</feature>
<name>G4TVL2_SERID</name>
<dbReference type="OrthoDB" id="3258582at2759"/>
<accession>G4TVL2</accession>
<feature type="region of interest" description="Disordered" evidence="1">
    <location>
        <begin position="271"/>
        <end position="299"/>
    </location>
</feature>
<dbReference type="EMBL" id="CAFZ01000436">
    <property type="protein sequence ID" value="CCA75355.1"/>
    <property type="molecule type" value="Genomic_DNA"/>
</dbReference>
<feature type="compositionally biased region" description="Polar residues" evidence="1">
    <location>
        <begin position="392"/>
        <end position="403"/>
    </location>
</feature>
<feature type="region of interest" description="Disordered" evidence="1">
    <location>
        <begin position="355"/>
        <end position="406"/>
    </location>
</feature>
<keyword evidence="3" id="KW-1185">Reference proteome</keyword>
<dbReference type="Proteomes" id="UP000007148">
    <property type="component" value="Unassembled WGS sequence"/>
</dbReference>
<sequence>MKEPRQTIGISSPNGSESDLSTASNGRTTPDLVNQRGSEDDIDALAVDPDHSVHSSPMKDSSPARSAEPLSSFSRATGAWRIVDPFFRSQCNHLKHARLLRVQNELNAPVLDSETKSETAFPRLVQSTSDLSSGLRLTISNAGSSPARKRQTRHWMGEWAASIVNTEPKHWAGRFPESVEGDGELPIPDTDIYGSEHAADTTLVASRPSSRSGSTMMANGDMMLVESFGGNEQGEGLAGMMDLDMTSNMSSPVSTPLTTNWREPAPFFQSKKRKLTADQDKIEYQPQAKKRKGLSPYGAPMTLQAGTSSPLSNSGSGSFVFPPPKSPLHLNGASLQLSMTAMPNASLGSFGFPNNNNNGVHQHRKSAPSSSDVARHSNMPAPPSGMLLGPTLLSNSTTATPSENGDGFNFTFSSSNGRNMAGAAINQGTGDNFGHGGAPQMTQGGVQQGFPSYTPGAQLGQYGAPVTSSPSARPMMKLPTRALGANGVGFGFGAISHPPSLPAGTQQPQHDGGVVGLSLNPSIMYRL</sequence>
<reference evidence="2 3" key="1">
    <citation type="journal article" date="2011" name="PLoS Pathog.">
        <title>Endophytic Life Strategies Decoded by Genome and Transcriptome Analyses of the Mutualistic Root Symbiont Piriformospora indica.</title>
        <authorList>
            <person name="Zuccaro A."/>
            <person name="Lahrmann U."/>
            <person name="Guldener U."/>
            <person name="Langen G."/>
            <person name="Pfiffi S."/>
            <person name="Biedenkopf D."/>
            <person name="Wong P."/>
            <person name="Samans B."/>
            <person name="Grimm C."/>
            <person name="Basiewicz M."/>
            <person name="Murat C."/>
            <person name="Martin F."/>
            <person name="Kogel K.H."/>
        </authorList>
    </citation>
    <scope>NUCLEOTIDE SEQUENCE [LARGE SCALE GENOMIC DNA]</scope>
    <source>
        <strain evidence="2 3">DSM 11827</strain>
    </source>
</reference>